<evidence type="ECO:0000256" key="5">
    <source>
        <dbReference type="PIRSR" id="PIRSR602401-1"/>
    </source>
</evidence>
<dbReference type="InterPro" id="IPR017972">
    <property type="entry name" value="Cyt_P450_CS"/>
</dbReference>
<evidence type="ECO:0000313" key="8">
    <source>
        <dbReference type="Proteomes" id="UP000823388"/>
    </source>
</evidence>
<keyword evidence="2 5" id="KW-0479">Metal-binding</keyword>
<dbReference type="Pfam" id="PF00067">
    <property type="entry name" value="p450"/>
    <property type="match status" value="1"/>
</dbReference>
<dbReference type="PROSITE" id="PS00086">
    <property type="entry name" value="CYTOCHROME_P450"/>
    <property type="match status" value="1"/>
</dbReference>
<reference evidence="7" key="1">
    <citation type="submission" date="2020-05" db="EMBL/GenBank/DDBJ databases">
        <title>WGS assembly of Panicum virgatum.</title>
        <authorList>
            <person name="Lovell J.T."/>
            <person name="Jenkins J."/>
            <person name="Shu S."/>
            <person name="Juenger T.E."/>
            <person name="Schmutz J."/>
        </authorList>
    </citation>
    <scope>NUCLEOTIDE SEQUENCE</scope>
    <source>
        <strain evidence="7">AP13</strain>
    </source>
</reference>
<dbReference type="AlphaFoldDB" id="A0A8T0QB72"/>
<evidence type="ECO:0000313" key="7">
    <source>
        <dbReference type="EMBL" id="KAG2572287.1"/>
    </source>
</evidence>
<dbReference type="GO" id="GO:0005506">
    <property type="term" value="F:iron ion binding"/>
    <property type="evidence" value="ECO:0007669"/>
    <property type="project" value="InterPro"/>
</dbReference>
<dbReference type="InterPro" id="IPR002401">
    <property type="entry name" value="Cyt_P450_E_grp-I"/>
</dbReference>
<evidence type="ECO:0000256" key="3">
    <source>
        <dbReference type="ARBA" id="ARBA00023002"/>
    </source>
</evidence>
<keyword evidence="4 5" id="KW-0408">Iron</keyword>
<gene>
    <name evidence="7" type="ORF">PVAP13_7KG141900</name>
</gene>
<dbReference type="EMBL" id="CM029049">
    <property type="protein sequence ID" value="KAG2572287.1"/>
    <property type="molecule type" value="Genomic_DNA"/>
</dbReference>
<evidence type="ECO:0000256" key="1">
    <source>
        <dbReference type="ARBA" id="ARBA00010617"/>
    </source>
</evidence>
<dbReference type="InterPro" id="IPR036396">
    <property type="entry name" value="Cyt_P450_sf"/>
</dbReference>
<dbReference type="CDD" id="cd11064">
    <property type="entry name" value="CYP86A"/>
    <property type="match status" value="1"/>
</dbReference>
<sequence>MQQQLRWGEVRVRQPAGRGSGVATAPAHLVLPHHLQSRKTSPSEPTEWPIVGHLLSLAANIHNFHDWATGVLAGSGYNFEARLGLTGLRFFLTCDPSNVRHVFTANFANYPKGDKFTVIFDVLGGGIFNSDGESWRRQRVKTQTLLADPRFRAFTARCCRDKVARSLLPFLAHAADTGRPCDLSDVVLRLSFDMTCTLVFGVDPGCLATGLPVVPFMRATDDALETLFLRYITPMALWKLMRRLNVGPERKMAAARRAIDSFVAETVARRRADKAKDEGAAATDGDDDDSAAADLLSSFLSDEESSSTSDEFIRDTMVNFLVAGRDGIAVTLSWFFYLVSANPRVEQKLLGELSLVVAARNNNGGAAAGGSAADTTTSGSGAVTFDASETHSMAYLHAALCESLRLYPPIPFEHKTAAAADVLPSGKELEAGDQVLFFTYSMGRMEGVWGKDCAEFRPERWLTAEGRLRHEPPYRFFSFNAGPRTCLGKQMVFVQMKTVAAAVLWNFAVDVVTGHAVEPKLSIVLHMKNGLAVRVRRRDDVMGHGRS</sequence>
<keyword evidence="6" id="KW-0503">Monooxygenase</keyword>
<dbReference type="Gene3D" id="1.10.630.10">
    <property type="entry name" value="Cytochrome P450"/>
    <property type="match status" value="1"/>
</dbReference>
<name>A0A8T0QB72_PANVG</name>
<dbReference type="InterPro" id="IPR001128">
    <property type="entry name" value="Cyt_P450"/>
</dbReference>
<comment type="caution">
    <text evidence="7">The sequence shown here is derived from an EMBL/GenBank/DDBJ whole genome shotgun (WGS) entry which is preliminary data.</text>
</comment>
<organism evidence="7 8">
    <name type="scientific">Panicum virgatum</name>
    <name type="common">Blackwell switchgrass</name>
    <dbReference type="NCBI Taxonomy" id="38727"/>
    <lineage>
        <taxon>Eukaryota</taxon>
        <taxon>Viridiplantae</taxon>
        <taxon>Streptophyta</taxon>
        <taxon>Embryophyta</taxon>
        <taxon>Tracheophyta</taxon>
        <taxon>Spermatophyta</taxon>
        <taxon>Magnoliopsida</taxon>
        <taxon>Liliopsida</taxon>
        <taxon>Poales</taxon>
        <taxon>Poaceae</taxon>
        <taxon>PACMAD clade</taxon>
        <taxon>Panicoideae</taxon>
        <taxon>Panicodae</taxon>
        <taxon>Paniceae</taxon>
        <taxon>Panicinae</taxon>
        <taxon>Panicum</taxon>
        <taxon>Panicum sect. Hiantes</taxon>
    </lineage>
</organism>
<feature type="binding site" description="axial binding residue" evidence="5">
    <location>
        <position position="486"/>
    </location>
    <ligand>
        <name>heme</name>
        <dbReference type="ChEBI" id="CHEBI:30413"/>
    </ligand>
    <ligandPart>
        <name>Fe</name>
        <dbReference type="ChEBI" id="CHEBI:18248"/>
    </ligandPart>
</feature>
<keyword evidence="5 6" id="KW-0349">Heme</keyword>
<dbReference type="PRINTS" id="PR00463">
    <property type="entry name" value="EP450I"/>
</dbReference>
<dbReference type="PRINTS" id="PR00385">
    <property type="entry name" value="P450"/>
</dbReference>
<comment type="similarity">
    <text evidence="1 6">Belongs to the cytochrome P450 family.</text>
</comment>
<comment type="cofactor">
    <cofactor evidence="5">
        <name>heme</name>
        <dbReference type="ChEBI" id="CHEBI:30413"/>
    </cofactor>
</comment>
<dbReference type="GO" id="GO:0020037">
    <property type="term" value="F:heme binding"/>
    <property type="evidence" value="ECO:0007669"/>
    <property type="project" value="InterPro"/>
</dbReference>
<accession>A0A8T0QB72</accession>
<proteinExistence type="inferred from homology"/>
<dbReference type="Proteomes" id="UP000823388">
    <property type="component" value="Chromosome 7K"/>
</dbReference>
<dbReference type="GO" id="GO:0006629">
    <property type="term" value="P:lipid metabolic process"/>
    <property type="evidence" value="ECO:0007669"/>
    <property type="project" value="UniProtKB-ARBA"/>
</dbReference>
<protein>
    <submittedName>
        <fullName evidence="7">Uncharacterized protein</fullName>
    </submittedName>
</protein>
<dbReference type="GO" id="GO:0016705">
    <property type="term" value="F:oxidoreductase activity, acting on paired donors, with incorporation or reduction of molecular oxygen"/>
    <property type="evidence" value="ECO:0007669"/>
    <property type="project" value="InterPro"/>
</dbReference>
<evidence type="ECO:0000256" key="2">
    <source>
        <dbReference type="ARBA" id="ARBA00022723"/>
    </source>
</evidence>
<dbReference type="GO" id="GO:0004497">
    <property type="term" value="F:monooxygenase activity"/>
    <property type="evidence" value="ECO:0007669"/>
    <property type="project" value="UniProtKB-KW"/>
</dbReference>
<evidence type="ECO:0000256" key="4">
    <source>
        <dbReference type="ARBA" id="ARBA00023004"/>
    </source>
</evidence>
<dbReference type="PANTHER" id="PTHR24296">
    <property type="entry name" value="CYTOCHROME P450"/>
    <property type="match status" value="1"/>
</dbReference>
<evidence type="ECO:0000256" key="6">
    <source>
        <dbReference type="RuleBase" id="RU000461"/>
    </source>
</evidence>
<keyword evidence="3 6" id="KW-0560">Oxidoreductase</keyword>
<keyword evidence="8" id="KW-1185">Reference proteome</keyword>
<dbReference type="SUPFAM" id="SSF48264">
    <property type="entry name" value="Cytochrome P450"/>
    <property type="match status" value="1"/>
</dbReference>